<proteinExistence type="predicted"/>
<sequence>MYISSHPSRLGRCGSRGTAIAYIHLGIEKNFGSDATESMSIEDPSCPRIRAVYAAMKAWDLSFDEAIRACGCYSMSKEDSETAVDDDDIMMETHDGWKRV</sequence>
<dbReference type="GeneID" id="92044835"/>
<accession>A0ABR1W9B8</accession>
<name>A0ABR1W9B8_9PEZI</name>
<evidence type="ECO:0000313" key="2">
    <source>
        <dbReference type="Proteomes" id="UP001433268"/>
    </source>
</evidence>
<reference evidence="1 2" key="1">
    <citation type="submission" date="2023-01" db="EMBL/GenBank/DDBJ databases">
        <title>Analysis of 21 Apiospora genomes using comparative genomics revels a genus with tremendous synthesis potential of carbohydrate active enzymes and secondary metabolites.</title>
        <authorList>
            <person name="Sorensen T."/>
        </authorList>
    </citation>
    <scope>NUCLEOTIDE SEQUENCE [LARGE SCALE GENOMIC DNA]</scope>
    <source>
        <strain evidence="1 2">CBS 114990</strain>
    </source>
</reference>
<dbReference type="RefSeq" id="XP_066667117.1">
    <property type="nucleotide sequence ID" value="XM_066811775.1"/>
</dbReference>
<gene>
    <name evidence="1" type="ORF">PG997_007460</name>
</gene>
<evidence type="ECO:0000313" key="1">
    <source>
        <dbReference type="EMBL" id="KAK8079642.1"/>
    </source>
</evidence>
<dbReference type="EMBL" id="JAQQWN010000006">
    <property type="protein sequence ID" value="KAK8079642.1"/>
    <property type="molecule type" value="Genomic_DNA"/>
</dbReference>
<dbReference type="Proteomes" id="UP001433268">
    <property type="component" value="Unassembled WGS sequence"/>
</dbReference>
<protein>
    <submittedName>
        <fullName evidence="1">Uncharacterized protein</fullName>
    </submittedName>
</protein>
<keyword evidence="2" id="KW-1185">Reference proteome</keyword>
<organism evidence="1 2">
    <name type="scientific">Apiospora hydei</name>
    <dbReference type="NCBI Taxonomy" id="1337664"/>
    <lineage>
        <taxon>Eukaryota</taxon>
        <taxon>Fungi</taxon>
        <taxon>Dikarya</taxon>
        <taxon>Ascomycota</taxon>
        <taxon>Pezizomycotina</taxon>
        <taxon>Sordariomycetes</taxon>
        <taxon>Xylariomycetidae</taxon>
        <taxon>Amphisphaeriales</taxon>
        <taxon>Apiosporaceae</taxon>
        <taxon>Apiospora</taxon>
    </lineage>
</organism>
<comment type="caution">
    <text evidence="1">The sequence shown here is derived from an EMBL/GenBank/DDBJ whole genome shotgun (WGS) entry which is preliminary data.</text>
</comment>